<protein>
    <submittedName>
        <fullName evidence="7">snRNA-activating protein complex, subunit 3 domain-containing protein</fullName>
    </submittedName>
</protein>
<evidence type="ECO:0000256" key="1">
    <source>
        <dbReference type="ARBA" id="ARBA00004123"/>
    </source>
</evidence>
<dbReference type="GO" id="GO:0000978">
    <property type="term" value="F:RNA polymerase II cis-regulatory region sequence-specific DNA binding"/>
    <property type="evidence" value="ECO:0007669"/>
    <property type="project" value="TreeGrafter"/>
</dbReference>
<dbReference type="InterPro" id="IPR022042">
    <property type="entry name" value="snRNA-activating_su3"/>
</dbReference>
<dbReference type="EMBL" id="KE561047">
    <property type="protein sequence ID" value="EPZ33713.1"/>
    <property type="molecule type" value="Genomic_DNA"/>
</dbReference>
<dbReference type="EMBL" id="ML004954">
    <property type="protein sequence ID" value="RKP21448.1"/>
    <property type="molecule type" value="Genomic_DNA"/>
</dbReference>
<keyword evidence="5" id="KW-0804">Transcription</keyword>
<dbReference type="Proteomes" id="UP000281549">
    <property type="component" value="Unassembled WGS sequence"/>
</dbReference>
<reference evidence="7 9" key="1">
    <citation type="journal article" date="2013" name="Curr. Biol.">
        <title>Shared signatures of parasitism and phylogenomics unite Cryptomycota and microsporidia.</title>
        <authorList>
            <person name="James T.Y."/>
            <person name="Pelin A."/>
            <person name="Bonen L."/>
            <person name="Ahrendt S."/>
            <person name="Sain D."/>
            <person name="Corradi N."/>
            <person name="Stajich J.E."/>
        </authorList>
    </citation>
    <scope>NUCLEOTIDE SEQUENCE [LARGE SCALE GENOMIC DNA]</scope>
    <source>
        <strain evidence="7 9">CSF55</strain>
        <strain evidence="7 9">CSF55</strain>
    </source>
</reference>
<organism evidence="7 9">
    <name type="scientific">Rozella allomycis (strain CSF55)</name>
    <dbReference type="NCBI Taxonomy" id="988480"/>
    <lineage>
        <taxon>Eukaryota</taxon>
        <taxon>Fungi</taxon>
        <taxon>Fungi incertae sedis</taxon>
        <taxon>Cryptomycota</taxon>
        <taxon>Cryptomycota incertae sedis</taxon>
        <taxon>Rozella</taxon>
    </lineage>
</organism>
<dbReference type="GO" id="GO:0005634">
    <property type="term" value="C:nucleus"/>
    <property type="evidence" value="ECO:0007669"/>
    <property type="project" value="UniProtKB-SubCell"/>
</dbReference>
<dbReference type="PANTHER" id="PTHR13421">
    <property type="entry name" value="SNRNA-ACTIVATING PROTEIN COMPLEX SUBUNIT 3"/>
    <property type="match status" value="1"/>
</dbReference>
<sequence length="366" mass="42874">MPTLPDKEEEYYEINDENTKFVNQIINDPRYFNLLTDYIPKEDEIDERVEQPIDNKAKSRRYVDKLNIPPQEISLKLKIKESNLTMFSADFRIEKQTKQMSKYPLTPNNFMNESMMEKIRNTPVQDPISGSEIIIQIQVINYFSQGSFHARIQEFLVLGSQKLSELRDLIYCANNYYFQKERPENPFYPLLERPIKSAKGSGSGFFFIEGVFYNDFREHNAIDYSKNIINFINQMPRDKQPYGGVLSTSEMDKVTFSDLCLRVNNEYVYMHAGDCQHALIIKDVRNITSQDCQERSLYPIRTLLSKLKRKKCRMCDVYSAAVGCLNDPNAPETPCLYCEECFDLFQFDENRNCLNPELVAVPYLHE</sequence>
<keyword evidence="3" id="KW-0805">Transcription regulation</keyword>
<name>A0A075ATX2_ROZAC</name>
<keyword evidence="9" id="KW-1185">Reference proteome</keyword>
<comment type="subcellular location">
    <subcellularLocation>
        <location evidence="1">Nucleus</location>
    </subcellularLocation>
</comment>
<dbReference type="GO" id="GO:0042795">
    <property type="term" value="P:snRNA transcription by RNA polymerase II"/>
    <property type="evidence" value="ECO:0007669"/>
    <property type="project" value="TreeGrafter"/>
</dbReference>
<dbReference type="AlphaFoldDB" id="A0A075ATX2"/>
<dbReference type="Pfam" id="PF12251">
    <property type="entry name" value="SNAPC3"/>
    <property type="match status" value="1"/>
</dbReference>
<reference evidence="10" key="2">
    <citation type="journal article" date="2018" name="Nat. Microbiol.">
        <title>Leveraging single-cell genomics to expand the fungal tree of life.</title>
        <authorList>
            <person name="Ahrendt S.R."/>
            <person name="Quandt C.A."/>
            <person name="Ciobanu D."/>
            <person name="Clum A."/>
            <person name="Salamov A."/>
            <person name="Andreopoulos B."/>
            <person name="Cheng J.F."/>
            <person name="Woyke T."/>
            <person name="Pelin A."/>
            <person name="Henrissat B."/>
            <person name="Reynolds N.K."/>
            <person name="Benny G.L."/>
            <person name="Smith M.E."/>
            <person name="James T.Y."/>
            <person name="Grigoriev I.V."/>
        </authorList>
    </citation>
    <scope>NUCLEOTIDE SEQUENCE [LARGE SCALE GENOMIC DNA]</scope>
    <source>
        <strain evidence="10">CSF55</strain>
    </source>
</reference>
<comment type="similarity">
    <text evidence="2">Belongs to the SNAPC3/SRD2 family.</text>
</comment>
<evidence type="ECO:0000313" key="9">
    <source>
        <dbReference type="Proteomes" id="UP000030755"/>
    </source>
</evidence>
<proteinExistence type="inferred from homology"/>
<dbReference type="GO" id="GO:0042796">
    <property type="term" value="P:snRNA transcription by RNA polymerase III"/>
    <property type="evidence" value="ECO:0007669"/>
    <property type="project" value="TreeGrafter"/>
</dbReference>
<dbReference type="GO" id="GO:0019185">
    <property type="term" value="C:snRNA-activating protein complex"/>
    <property type="evidence" value="ECO:0007669"/>
    <property type="project" value="TreeGrafter"/>
</dbReference>
<dbReference type="Proteomes" id="UP000030755">
    <property type="component" value="Unassembled WGS sequence"/>
</dbReference>
<dbReference type="PANTHER" id="PTHR13421:SF16">
    <property type="entry name" value="SNRNA-ACTIVATING PROTEIN COMPLEX SUBUNIT 3"/>
    <property type="match status" value="1"/>
</dbReference>
<evidence type="ECO:0000256" key="4">
    <source>
        <dbReference type="ARBA" id="ARBA00023125"/>
    </source>
</evidence>
<evidence type="ECO:0000256" key="5">
    <source>
        <dbReference type="ARBA" id="ARBA00023163"/>
    </source>
</evidence>
<keyword evidence="6" id="KW-0539">Nucleus</keyword>
<accession>A0A075ATX2</accession>
<dbReference type="GO" id="GO:0001006">
    <property type="term" value="F:RNA polymerase III type 3 promoter sequence-specific DNA binding"/>
    <property type="evidence" value="ECO:0007669"/>
    <property type="project" value="TreeGrafter"/>
</dbReference>
<gene>
    <name evidence="7" type="ORF">O9G_000489</name>
    <name evidence="8" type="ORF">ROZALSC1DRAFT_27148</name>
</gene>
<evidence type="ECO:0000313" key="8">
    <source>
        <dbReference type="EMBL" id="RKP21448.1"/>
    </source>
</evidence>
<evidence type="ECO:0000256" key="3">
    <source>
        <dbReference type="ARBA" id="ARBA00023015"/>
    </source>
</evidence>
<reference evidence="8" key="3">
    <citation type="submission" date="2018-08" db="EMBL/GenBank/DDBJ databases">
        <title>Leveraging single-cell genomics to expand the Fungal Tree of Life.</title>
        <authorList>
            <consortium name="DOE Joint Genome Institute"/>
            <person name="Ahrendt S.R."/>
            <person name="Quandt C.A."/>
            <person name="Ciobanu D."/>
            <person name="Clum A."/>
            <person name="Salamov A."/>
            <person name="Andreopoulos B."/>
            <person name="Cheng J.-F."/>
            <person name="Woyke T."/>
            <person name="Pelin A."/>
            <person name="Henrissat B."/>
            <person name="Reynolds N."/>
            <person name="Benny G.L."/>
            <person name="Smith M.E."/>
            <person name="James T.Y."/>
            <person name="Grigoriev I.V."/>
        </authorList>
    </citation>
    <scope>NUCLEOTIDE SEQUENCE</scope>
    <source>
        <strain evidence="8">CSF55</strain>
    </source>
</reference>
<dbReference type="GO" id="GO:0001046">
    <property type="term" value="F:core promoter sequence-specific DNA binding"/>
    <property type="evidence" value="ECO:0007669"/>
    <property type="project" value="TreeGrafter"/>
</dbReference>
<dbReference type="HOGENOM" id="CLU_756839_0_0_1"/>
<keyword evidence="4" id="KW-0238">DNA-binding</keyword>
<evidence type="ECO:0000256" key="6">
    <source>
        <dbReference type="ARBA" id="ARBA00023242"/>
    </source>
</evidence>
<dbReference type="STRING" id="988480.A0A075ATX2"/>
<dbReference type="OrthoDB" id="3437960at2759"/>
<evidence type="ECO:0000313" key="7">
    <source>
        <dbReference type="EMBL" id="EPZ33713.1"/>
    </source>
</evidence>
<evidence type="ECO:0000256" key="2">
    <source>
        <dbReference type="ARBA" id="ARBA00010410"/>
    </source>
</evidence>
<evidence type="ECO:0000313" key="10">
    <source>
        <dbReference type="Proteomes" id="UP000281549"/>
    </source>
</evidence>
<dbReference type="GO" id="GO:0003681">
    <property type="term" value="F:bent DNA binding"/>
    <property type="evidence" value="ECO:0007669"/>
    <property type="project" value="TreeGrafter"/>
</dbReference>